<dbReference type="Proteomes" id="UP000184310">
    <property type="component" value="Unassembled WGS sequence"/>
</dbReference>
<keyword evidence="2" id="KW-1185">Reference proteome</keyword>
<protein>
    <submittedName>
        <fullName evidence="1">Uncharacterized protein</fullName>
    </submittedName>
</protein>
<name>A0A1M6QVW6_9CLOT</name>
<gene>
    <name evidence="1" type="ORF">SAMN02745163_03472</name>
</gene>
<accession>A0A1M6QVW6</accession>
<dbReference type="AlphaFoldDB" id="A0A1M6QVW6"/>
<dbReference type="RefSeq" id="WP_072990844.1">
    <property type="nucleotide sequence ID" value="NZ_FQZB01000015.1"/>
</dbReference>
<evidence type="ECO:0000313" key="2">
    <source>
        <dbReference type="Proteomes" id="UP000184310"/>
    </source>
</evidence>
<reference evidence="1 2" key="1">
    <citation type="submission" date="2016-11" db="EMBL/GenBank/DDBJ databases">
        <authorList>
            <person name="Jaros S."/>
            <person name="Januszkiewicz K."/>
            <person name="Wedrychowicz H."/>
        </authorList>
    </citation>
    <scope>NUCLEOTIDE SEQUENCE [LARGE SCALE GENOMIC DNA]</scope>
    <source>
        <strain evidence="1 2">DSM 21758</strain>
    </source>
</reference>
<dbReference type="EMBL" id="FQZB01000015">
    <property type="protein sequence ID" value="SHK24381.1"/>
    <property type="molecule type" value="Genomic_DNA"/>
</dbReference>
<sequence length="127" mass="14670">MNNFCYQGADFAIHLNLSVEEGQESANLVFPETRSTLEYGHWQEFLSNQSELINDLLNSLVGDMGKCLDQGLTDFLEAGDNVILEINMVDWNTLTFERTMWKYISEESLNKAMMIINFYFYFVGLVN</sequence>
<organism evidence="1 2">
    <name type="scientific">Clostridium cavendishii DSM 21758</name>
    <dbReference type="NCBI Taxonomy" id="1121302"/>
    <lineage>
        <taxon>Bacteria</taxon>
        <taxon>Bacillati</taxon>
        <taxon>Bacillota</taxon>
        <taxon>Clostridia</taxon>
        <taxon>Eubacteriales</taxon>
        <taxon>Clostridiaceae</taxon>
        <taxon>Clostridium</taxon>
    </lineage>
</organism>
<proteinExistence type="predicted"/>
<evidence type="ECO:0000313" key="1">
    <source>
        <dbReference type="EMBL" id="SHK24381.1"/>
    </source>
</evidence>